<protein>
    <submittedName>
        <fullName evidence="2">Polysaccharide biosynthesis C-terminal domain-containing protein</fullName>
    </submittedName>
</protein>
<feature type="transmembrane region" description="Helical" evidence="1">
    <location>
        <begin position="96"/>
        <end position="116"/>
    </location>
</feature>
<feature type="transmembrane region" description="Helical" evidence="1">
    <location>
        <begin position="12"/>
        <end position="33"/>
    </location>
</feature>
<evidence type="ECO:0000256" key="1">
    <source>
        <dbReference type="SAM" id="Phobius"/>
    </source>
</evidence>
<evidence type="ECO:0000313" key="2">
    <source>
        <dbReference type="EMBL" id="MFL2029340.1"/>
    </source>
</evidence>
<feature type="transmembrane region" description="Helical" evidence="1">
    <location>
        <begin position="66"/>
        <end position="84"/>
    </location>
</feature>
<gene>
    <name evidence="2" type="ORF">ACEN34_06875</name>
</gene>
<accession>A0ABW8UDJ2</accession>
<feature type="transmembrane region" description="Helical" evidence="1">
    <location>
        <begin position="122"/>
        <end position="146"/>
    </location>
</feature>
<keyword evidence="1" id="KW-0812">Transmembrane</keyword>
<keyword evidence="1" id="KW-0472">Membrane</keyword>
<keyword evidence="1" id="KW-1133">Transmembrane helix</keyword>
<organism evidence="2 3">
    <name type="scientific">Loigolactobacillus zhaoyuanensis</name>
    <dbReference type="NCBI Taxonomy" id="2486017"/>
    <lineage>
        <taxon>Bacteria</taxon>
        <taxon>Bacillati</taxon>
        <taxon>Bacillota</taxon>
        <taxon>Bacilli</taxon>
        <taxon>Lactobacillales</taxon>
        <taxon>Lactobacillaceae</taxon>
        <taxon>Loigolactobacillus</taxon>
    </lineage>
</organism>
<name>A0ABW8UDJ2_9LACO</name>
<proteinExistence type="predicted"/>
<evidence type="ECO:0000313" key="3">
    <source>
        <dbReference type="Proteomes" id="UP001625389"/>
    </source>
</evidence>
<dbReference type="RefSeq" id="WP_407137363.1">
    <property type="nucleotide sequence ID" value="NZ_JBGQPK010000023.1"/>
</dbReference>
<reference evidence="2 3" key="1">
    <citation type="submission" date="2024-08" db="EMBL/GenBank/DDBJ databases">
        <authorList>
            <person name="Arias E."/>
        </authorList>
    </citation>
    <scope>NUCLEOTIDE SEQUENCE [LARGE SCALE GENOMIC DNA]</scope>
    <source>
        <strain evidence="2 3">FAM 25317</strain>
    </source>
</reference>
<comment type="caution">
    <text evidence="2">The sequence shown here is derived from an EMBL/GenBank/DDBJ whole genome shotgun (WGS) entry which is preliminary data.</text>
</comment>
<sequence>MVSSHFESAWKYVPFLLLTVLYSSFSGFLGQYYIAAKETLGVFTTTVIGAILNIIFNFIFIPTLGLMGAGISSALSFGILWLIRIKNTQKFVKTDLKVINILANHIIIGLQIFILFSTNGIIMYSVNFILLCISLLLNKDIVLAMLKMVFRMKSKN</sequence>
<feature type="transmembrane region" description="Helical" evidence="1">
    <location>
        <begin position="40"/>
        <end position="60"/>
    </location>
</feature>
<dbReference type="Proteomes" id="UP001625389">
    <property type="component" value="Unassembled WGS sequence"/>
</dbReference>
<dbReference type="EMBL" id="JBGQPK010000023">
    <property type="protein sequence ID" value="MFL2029340.1"/>
    <property type="molecule type" value="Genomic_DNA"/>
</dbReference>
<keyword evidence="3" id="KW-1185">Reference proteome</keyword>